<dbReference type="Gene3D" id="3.40.50.150">
    <property type="entry name" value="Vaccinia Virus protein VP39"/>
    <property type="match status" value="1"/>
</dbReference>
<name>A0A7S0SSJ8_9STRA</name>
<organism evidence="1">
    <name type="scientific">Chromulina nebulosa</name>
    <dbReference type="NCBI Taxonomy" id="96789"/>
    <lineage>
        <taxon>Eukaryota</taxon>
        <taxon>Sar</taxon>
        <taxon>Stramenopiles</taxon>
        <taxon>Ochrophyta</taxon>
        <taxon>Chrysophyceae</taxon>
        <taxon>Chromulinales</taxon>
        <taxon>Chromulinaceae</taxon>
        <taxon>Chromulina</taxon>
    </lineage>
</organism>
<dbReference type="PANTHER" id="PTHR47473:SF1">
    <property type="entry name" value="METHYLTRANSFERASE DOMAIN-CONTAINING PROTEIN"/>
    <property type="match status" value="1"/>
</dbReference>
<proteinExistence type="predicted"/>
<reference evidence="1" key="1">
    <citation type="submission" date="2021-01" db="EMBL/GenBank/DDBJ databases">
        <authorList>
            <person name="Corre E."/>
            <person name="Pelletier E."/>
            <person name="Niang G."/>
            <person name="Scheremetjew M."/>
            <person name="Finn R."/>
            <person name="Kale V."/>
            <person name="Holt S."/>
            <person name="Cochrane G."/>
            <person name="Meng A."/>
            <person name="Brown T."/>
            <person name="Cohen L."/>
        </authorList>
    </citation>
    <scope>NUCLEOTIDE SEQUENCE</scope>
    <source>
        <strain evidence="1">UTEXLB2642</strain>
    </source>
</reference>
<evidence type="ECO:0000313" key="1">
    <source>
        <dbReference type="EMBL" id="CAD8714033.1"/>
    </source>
</evidence>
<evidence type="ECO:0008006" key="2">
    <source>
        <dbReference type="Google" id="ProtNLM"/>
    </source>
</evidence>
<dbReference type="PANTHER" id="PTHR47473">
    <property type="entry name" value="BTA1P"/>
    <property type="match status" value="1"/>
</dbReference>
<accession>A0A7S0SSJ8</accession>
<dbReference type="SUPFAM" id="SSF53335">
    <property type="entry name" value="S-adenosyl-L-methionine-dependent methyltransferases"/>
    <property type="match status" value="1"/>
</dbReference>
<protein>
    <recommendedName>
        <fullName evidence="2">Methyltransferase type 11 domain-containing protein</fullName>
    </recommendedName>
</protein>
<dbReference type="AlphaFoldDB" id="A0A7S0SSJ8"/>
<dbReference type="EMBL" id="HBFD01000961">
    <property type="protein sequence ID" value="CAD8714033.1"/>
    <property type="molecule type" value="Transcribed_RNA"/>
</dbReference>
<gene>
    <name evidence="1" type="ORF">CNEB1095_LOCUS645</name>
</gene>
<sequence>MEIAQKRVNAMGIQDIVKVIEHDVTAESVFSVLPTAGSVDIITMSYSYSMIPDKKAAVANATKLLKQNGYLAIADFFLKGNYDDILPRFARALRAAESLFHKNWFALDHVYLLGDKELEFANTDELTTVWDNRFRGDVPFLFFLKPYHGVFIAKKN</sequence>
<dbReference type="InterPro" id="IPR029063">
    <property type="entry name" value="SAM-dependent_MTases_sf"/>
</dbReference>